<organism evidence="4 5">
    <name type="scientific">Polaribacter sejongensis</name>
    <dbReference type="NCBI Taxonomy" id="985043"/>
    <lineage>
        <taxon>Bacteria</taxon>
        <taxon>Pseudomonadati</taxon>
        <taxon>Bacteroidota</taxon>
        <taxon>Flavobacteriia</taxon>
        <taxon>Flavobacteriales</taxon>
        <taxon>Flavobacteriaceae</taxon>
    </lineage>
</organism>
<dbReference type="Pfam" id="PF18962">
    <property type="entry name" value="Por_Secre_tail"/>
    <property type="match status" value="1"/>
</dbReference>
<keyword evidence="1 2" id="KW-0732">Signal</keyword>
<dbReference type="Proteomes" id="UP000232721">
    <property type="component" value="Chromosome"/>
</dbReference>
<feature type="signal peptide" evidence="2">
    <location>
        <begin position="1"/>
        <end position="17"/>
    </location>
</feature>
<evidence type="ECO:0000313" key="5">
    <source>
        <dbReference type="Proteomes" id="UP000232721"/>
    </source>
</evidence>
<sequence>MKKITLLLLFMSSLAFSQRVEPTFSWANKADYQVNGEEAVTFSPGQEINFSITHTLGATNGVDDTQSFVLFGVQDEAVANLDHIDGVWANKSIGDSDPSYFVYAMTGTYTIPADATLSSANADLTYRVLSYLAYTPDGGTVIYGGDGASDTPLVYIRSAAEITALSTTDFTKETALIMYPNPVKNTIFLKGQNLPETYKITNTLGKIVKQGNFEGSIDASALSTGMYFLVYDNKTYTKFLKNKSS</sequence>
<reference evidence="4 5" key="1">
    <citation type="submission" date="2017-02" db="EMBL/GenBank/DDBJ databases">
        <title>Trade-off between light-utilization and light-protection in marine flavobacteria.</title>
        <authorList>
            <person name="Kumagai Y."/>
            <person name="Yoshizawa S."/>
            <person name="Kogure K."/>
            <person name="Iwasaki W."/>
        </authorList>
    </citation>
    <scope>NUCLEOTIDE SEQUENCE [LARGE SCALE GENOMIC DNA]</scope>
    <source>
        <strain evidence="4 5">KCTC 23670</strain>
    </source>
</reference>
<dbReference type="EMBL" id="CP019336">
    <property type="protein sequence ID" value="AUC23903.1"/>
    <property type="molecule type" value="Genomic_DNA"/>
</dbReference>
<dbReference type="InterPro" id="IPR026444">
    <property type="entry name" value="Secre_tail"/>
</dbReference>
<evidence type="ECO:0000256" key="2">
    <source>
        <dbReference type="SAM" id="SignalP"/>
    </source>
</evidence>
<feature type="domain" description="Secretion system C-terminal sorting" evidence="3">
    <location>
        <begin position="178"/>
        <end position="238"/>
    </location>
</feature>
<dbReference type="RefSeq" id="WP_208889881.1">
    <property type="nucleotide sequence ID" value="NZ_CP019336.1"/>
</dbReference>
<accession>A0ABM6Q3Q1</accession>
<evidence type="ECO:0000259" key="3">
    <source>
        <dbReference type="Pfam" id="PF18962"/>
    </source>
</evidence>
<evidence type="ECO:0000256" key="1">
    <source>
        <dbReference type="ARBA" id="ARBA00022729"/>
    </source>
</evidence>
<protein>
    <recommendedName>
        <fullName evidence="3">Secretion system C-terminal sorting domain-containing protein</fullName>
    </recommendedName>
</protein>
<dbReference type="NCBIfam" id="TIGR04183">
    <property type="entry name" value="Por_Secre_tail"/>
    <property type="match status" value="1"/>
</dbReference>
<keyword evidence="5" id="KW-1185">Reference proteome</keyword>
<evidence type="ECO:0000313" key="4">
    <source>
        <dbReference type="EMBL" id="AUC23903.1"/>
    </source>
</evidence>
<feature type="chain" id="PRO_5047164572" description="Secretion system C-terminal sorting domain-containing protein" evidence="2">
    <location>
        <begin position="18"/>
        <end position="245"/>
    </location>
</feature>
<gene>
    <name evidence="4" type="ORF">BTO15_18180</name>
</gene>
<name>A0ABM6Q3Q1_9FLAO</name>
<proteinExistence type="predicted"/>